<comment type="caution">
    <text evidence="1">The sequence shown here is derived from an EMBL/GenBank/DDBJ whole genome shotgun (WGS) entry which is preliminary data.</text>
</comment>
<dbReference type="Pfam" id="PF13711">
    <property type="entry name" value="DUF4160"/>
    <property type="match status" value="1"/>
</dbReference>
<protein>
    <recommendedName>
        <fullName evidence="3">DUF4160 domain-containing protein</fullName>
    </recommendedName>
</protein>
<proteinExistence type="predicted"/>
<dbReference type="InterPro" id="IPR025427">
    <property type="entry name" value="DUF4160"/>
</dbReference>
<evidence type="ECO:0008006" key="3">
    <source>
        <dbReference type="Google" id="ProtNLM"/>
    </source>
</evidence>
<dbReference type="RefSeq" id="WP_168040622.1">
    <property type="nucleotide sequence ID" value="NZ_JAATJH010000017.1"/>
</dbReference>
<accession>A0ABX0XH39</accession>
<dbReference type="EMBL" id="JAATJH010000017">
    <property type="protein sequence ID" value="NJC28522.1"/>
    <property type="molecule type" value="Genomic_DNA"/>
</dbReference>
<evidence type="ECO:0000313" key="2">
    <source>
        <dbReference type="Proteomes" id="UP000770785"/>
    </source>
</evidence>
<organism evidence="1 2">
    <name type="scientific">Neolewinella antarctica</name>
    <dbReference type="NCBI Taxonomy" id="442734"/>
    <lineage>
        <taxon>Bacteria</taxon>
        <taxon>Pseudomonadati</taxon>
        <taxon>Bacteroidota</taxon>
        <taxon>Saprospiria</taxon>
        <taxon>Saprospirales</taxon>
        <taxon>Lewinellaceae</taxon>
        <taxon>Neolewinella</taxon>
    </lineage>
</organism>
<evidence type="ECO:0000313" key="1">
    <source>
        <dbReference type="EMBL" id="NJC28522.1"/>
    </source>
</evidence>
<name>A0ABX0XH39_9BACT</name>
<dbReference type="Proteomes" id="UP000770785">
    <property type="component" value="Unassembled WGS sequence"/>
</dbReference>
<sequence>MPTYYTIDGVKIQLFFNDHVPPHFHAVIAEHQVLIVIDSLEVLEGSLPKSKLKKIVKWAKENQEELKELWELHRKNE</sequence>
<keyword evidence="2" id="KW-1185">Reference proteome</keyword>
<reference evidence="1 2" key="1">
    <citation type="submission" date="2020-03" db="EMBL/GenBank/DDBJ databases">
        <title>Genomic Encyclopedia of Type Strains, Phase IV (KMG-IV): sequencing the most valuable type-strain genomes for metagenomic binning, comparative biology and taxonomic classification.</title>
        <authorList>
            <person name="Goeker M."/>
        </authorList>
    </citation>
    <scope>NUCLEOTIDE SEQUENCE [LARGE SCALE GENOMIC DNA]</scope>
    <source>
        <strain evidence="1 2">DSM 105096</strain>
    </source>
</reference>
<gene>
    <name evidence="1" type="ORF">GGR27_004047</name>
</gene>